<dbReference type="InterPro" id="IPR029228">
    <property type="entry name" value="Alkyl_sulf_dimr"/>
</dbReference>
<dbReference type="CDD" id="cd07710">
    <property type="entry name" value="arylsulfatase_Sdsa1-like_MBL-fold"/>
    <property type="match status" value="1"/>
</dbReference>
<dbReference type="Gene3D" id="1.25.40.880">
    <property type="entry name" value="Alkyl sulfatase, dimerisation domain"/>
    <property type="match status" value="1"/>
</dbReference>
<evidence type="ECO:0000259" key="10">
    <source>
        <dbReference type="SMART" id="SM00849"/>
    </source>
</evidence>
<comment type="similarity">
    <text evidence="5">Belongs to the metallo-beta-lactamase superfamily. Type III sulfatase family.</text>
</comment>
<evidence type="ECO:0000313" key="11">
    <source>
        <dbReference type="EMBL" id="ABJ09891.1"/>
    </source>
</evidence>
<evidence type="ECO:0000256" key="5">
    <source>
        <dbReference type="ARBA" id="ARBA00033751"/>
    </source>
</evidence>
<evidence type="ECO:0000256" key="1">
    <source>
        <dbReference type="ARBA" id="ARBA00001947"/>
    </source>
</evidence>
<dbReference type="Proteomes" id="UP000000653">
    <property type="component" value="Chromosome"/>
</dbReference>
<dbReference type="EC" id="3.1.6.21" evidence="6"/>
<dbReference type="AlphaFoldDB" id="A0A0H2Z6K5"/>
<dbReference type="GO" id="GO:0046872">
    <property type="term" value="F:metal ion binding"/>
    <property type="evidence" value="ECO:0007669"/>
    <property type="project" value="UniProtKB-KW"/>
</dbReference>
<keyword evidence="4" id="KW-0862">Zinc</keyword>
<dbReference type="PANTHER" id="PTHR43223">
    <property type="entry name" value="ALKYL/ARYL-SULFATASE"/>
    <property type="match status" value="1"/>
</dbReference>
<dbReference type="EMBL" id="CP000438">
    <property type="protein sequence ID" value="ABJ09891.1"/>
    <property type="molecule type" value="Genomic_DNA"/>
</dbReference>
<dbReference type="GO" id="GO:0046983">
    <property type="term" value="F:protein dimerization activity"/>
    <property type="evidence" value="ECO:0007669"/>
    <property type="project" value="InterPro"/>
</dbReference>
<dbReference type="InterPro" id="IPR038536">
    <property type="entry name" value="Alkyl/aryl-sulf_dimr_sf"/>
</dbReference>
<dbReference type="Gene3D" id="3.30.1050.10">
    <property type="entry name" value="SCP2 sterol-binding domain"/>
    <property type="match status" value="1"/>
</dbReference>
<evidence type="ECO:0000256" key="6">
    <source>
        <dbReference type="ARBA" id="ARBA00066568"/>
    </source>
</evidence>
<dbReference type="KEGG" id="pau:PA14_54700"/>
<reference evidence="11 12" key="1">
    <citation type="journal article" date="2006" name="Genome Biol.">
        <title>Genomic analysis reveals that Pseudomonas aeruginosa virulence is combinatorial.</title>
        <authorList>
            <person name="Lee D.G."/>
            <person name="Urbach J.M."/>
            <person name="Wu G."/>
            <person name="Liberati N.T."/>
            <person name="Feinbaum R.L."/>
            <person name="Miyata S."/>
            <person name="Diggins L.T."/>
            <person name="He J."/>
            <person name="Saucier M."/>
            <person name="Deziel E."/>
            <person name="Friedman L."/>
            <person name="Li L."/>
            <person name="Grills G."/>
            <person name="Montgomery K."/>
            <person name="Kucherlapati R."/>
            <person name="Rahme L.G."/>
            <person name="Ausubel F.M."/>
        </authorList>
    </citation>
    <scope>NUCLEOTIDE SEQUENCE [LARGE SCALE GENOMIC DNA]</scope>
    <source>
        <strain evidence="11 12">UCBPP-PA14</strain>
    </source>
</reference>
<evidence type="ECO:0000256" key="3">
    <source>
        <dbReference type="ARBA" id="ARBA00022801"/>
    </source>
</evidence>
<feature type="chain" id="PRO_5030007387" description="Linear primary-alkylsulfatase" evidence="9">
    <location>
        <begin position="18"/>
        <end position="658"/>
    </location>
</feature>
<dbReference type="Gene3D" id="3.60.15.30">
    <property type="entry name" value="Metallo-beta-lactamase domain"/>
    <property type="match status" value="1"/>
</dbReference>
<evidence type="ECO:0000256" key="8">
    <source>
        <dbReference type="ARBA" id="ARBA00075789"/>
    </source>
</evidence>
<dbReference type="FunFam" id="3.60.15.30:FF:000001">
    <property type="entry name" value="Alkyl/aryl-sulfatase BDS1"/>
    <property type="match status" value="1"/>
</dbReference>
<dbReference type="Pfam" id="PF14864">
    <property type="entry name" value="Alkyl_sulf_C"/>
    <property type="match status" value="1"/>
</dbReference>
<dbReference type="HOGENOM" id="CLU_014655_1_0_6"/>
<dbReference type="Pfam" id="PF14863">
    <property type="entry name" value="Alkyl_sulf_dimr"/>
    <property type="match status" value="1"/>
</dbReference>
<name>A0A0H2Z6K5_PSEAB</name>
<feature type="signal peptide" evidence="9">
    <location>
        <begin position="1"/>
        <end position="17"/>
    </location>
</feature>
<dbReference type="InterPro" id="IPR044097">
    <property type="entry name" value="Bds1/SdsA1_MBL-fold"/>
</dbReference>
<dbReference type="InterPro" id="IPR001279">
    <property type="entry name" value="Metallo-B-lactamas"/>
</dbReference>
<dbReference type="RefSeq" id="WP_003140954.1">
    <property type="nucleotide sequence ID" value="NC_008463.1"/>
</dbReference>
<proteinExistence type="inferred from homology"/>
<gene>
    <name evidence="11" type="primary">yjcS</name>
    <name evidence="11" type="ordered locus">PA14_54700</name>
</gene>
<dbReference type="GO" id="GO:0018741">
    <property type="term" value="F:linear primary-alkylsulfatase activity"/>
    <property type="evidence" value="ECO:0007669"/>
    <property type="project" value="UniProtKB-EC"/>
</dbReference>
<dbReference type="GO" id="GO:0030288">
    <property type="term" value="C:outer membrane-bounded periplasmic space"/>
    <property type="evidence" value="ECO:0007669"/>
    <property type="project" value="TreeGrafter"/>
</dbReference>
<dbReference type="InterPro" id="IPR029229">
    <property type="entry name" value="Alkyl_sulf_C"/>
</dbReference>
<dbReference type="SMART" id="SM00849">
    <property type="entry name" value="Lactamase_B"/>
    <property type="match status" value="1"/>
</dbReference>
<dbReference type="SUPFAM" id="SSF56281">
    <property type="entry name" value="Metallo-hydrolase/oxidoreductase"/>
    <property type="match status" value="1"/>
</dbReference>
<dbReference type="InterPro" id="IPR052195">
    <property type="entry name" value="Bact_Alkyl/Aryl-Sulfatase"/>
</dbReference>
<evidence type="ECO:0000256" key="2">
    <source>
        <dbReference type="ARBA" id="ARBA00022723"/>
    </source>
</evidence>
<evidence type="ECO:0000256" key="4">
    <source>
        <dbReference type="ARBA" id="ARBA00022833"/>
    </source>
</evidence>
<dbReference type="FunFam" id="3.30.1050.10:FF:000010">
    <property type="entry name" value="SDS hydrolase SdsA1"/>
    <property type="match status" value="1"/>
</dbReference>
<accession>A0A0H2Z6K5</accession>
<evidence type="ECO:0000256" key="7">
    <source>
        <dbReference type="ARBA" id="ARBA00068034"/>
    </source>
</evidence>
<dbReference type="FunFam" id="1.25.40.880:FF:000001">
    <property type="entry name" value="SDS hydrolase SdsA1"/>
    <property type="match status" value="1"/>
</dbReference>
<organism evidence="11 12">
    <name type="scientific">Pseudomonas aeruginosa (strain UCBPP-PA14)</name>
    <dbReference type="NCBI Taxonomy" id="208963"/>
    <lineage>
        <taxon>Bacteria</taxon>
        <taxon>Pseudomonadati</taxon>
        <taxon>Pseudomonadota</taxon>
        <taxon>Gammaproteobacteria</taxon>
        <taxon>Pseudomonadales</taxon>
        <taxon>Pseudomonadaceae</taxon>
        <taxon>Pseudomonas</taxon>
    </lineage>
</organism>
<keyword evidence="9" id="KW-0732">Signal</keyword>
<keyword evidence="2" id="KW-0479">Metal-binding</keyword>
<evidence type="ECO:0000313" key="12">
    <source>
        <dbReference type="Proteomes" id="UP000000653"/>
    </source>
</evidence>
<sequence length="658" mass="72534">MSRLLALLALAPLLAGAAEPSASKPPSAFTVEAQRRVEAELPFADRADFERAERGLIRRPERVLIRNPDGSVAWQLGGYDFLLDGKPRDSINPSLQRQALLNLKYGLFEVAEGIYQVRGFDLANITFIRGDSGWIVVDTLTTPATARAAYELVSRELGERPIRTVIYSHAHADHFGGVRGLVEPQQVASGAVQIIAPAGFMEAAIKENVLAGNAMMRRATYQYGTQLPKGPQGQVDMAIGKGLARGPLSLLAPTRLIEGEGEDLVLDGVPFTFQNTPGTESPAEMNIWLPRQKALLMAENVVGTLHNLYTLRGAEVRDALGWSKYINQALHRFGRQAEVMFAVHNWPRWGNAEIVEVLEKQRDLYGFLHDQTLHLANQGVTIGQVHNRLRLPPSLDQEWYDRGYHGSVSHNARAVLNRYLGYYDGNPASLDPLSPEDSAGRYVEYMGGAERLLEQARASYARGEYRWVVEVVNRLVFAEPDNRAARELQADALEQLGYQAENAGWRNSYLSAAYELRHGVPRDQPTMKAGSADALAAMDTGLLFDYLGVRLDAGAAEGKALSINLRLPDIGENYLLELKNSHLNNLRGVQSEDAGQTVSIDRADLNRLLLKEVSAVRLVFEGKLKSSGNPLLLGQLFGMLGDFDFWFDIVTPAAKSEG</sequence>
<evidence type="ECO:0000256" key="9">
    <source>
        <dbReference type="SAM" id="SignalP"/>
    </source>
</evidence>
<dbReference type="InterPro" id="IPR036527">
    <property type="entry name" value="SCP2_sterol-bd_dom_sf"/>
</dbReference>
<protein>
    <recommendedName>
        <fullName evidence="7">Linear primary-alkylsulfatase</fullName>
        <ecNumber evidence="6">3.1.6.21</ecNumber>
    </recommendedName>
    <alternativeName>
        <fullName evidence="8">Type III linear primary-alkylsulfatase</fullName>
    </alternativeName>
</protein>
<comment type="cofactor">
    <cofactor evidence="1">
        <name>Zn(2+)</name>
        <dbReference type="ChEBI" id="CHEBI:29105"/>
    </cofactor>
</comment>
<dbReference type="PANTHER" id="PTHR43223:SF1">
    <property type="entry name" value="ALKYL_ARYL-SULFATASE BDS1"/>
    <property type="match status" value="1"/>
</dbReference>
<dbReference type="SUPFAM" id="SSF55718">
    <property type="entry name" value="SCP-like"/>
    <property type="match status" value="1"/>
</dbReference>
<keyword evidence="3" id="KW-0378">Hydrolase</keyword>
<dbReference type="InterPro" id="IPR036866">
    <property type="entry name" value="RibonucZ/Hydroxyglut_hydro"/>
</dbReference>
<dbReference type="GO" id="GO:0018909">
    <property type="term" value="P:dodecyl sulfate metabolic process"/>
    <property type="evidence" value="ECO:0007669"/>
    <property type="project" value="InterPro"/>
</dbReference>
<feature type="domain" description="Metallo-beta-lactamase" evidence="10">
    <location>
        <begin position="122"/>
        <end position="344"/>
    </location>
</feature>
<dbReference type="BioCyc" id="PAER208963:G1G74-4605-MONOMER"/>
<dbReference type="Pfam" id="PF00753">
    <property type="entry name" value="Lactamase_B"/>
    <property type="match status" value="1"/>
</dbReference>